<protein>
    <submittedName>
        <fullName evidence="2">Uncharacterized protein</fullName>
    </submittedName>
</protein>
<proteinExistence type="predicted"/>
<dbReference type="Proteomes" id="UP000277580">
    <property type="component" value="Unassembled WGS sequence"/>
</dbReference>
<feature type="region of interest" description="Disordered" evidence="1">
    <location>
        <begin position="229"/>
        <end position="346"/>
    </location>
</feature>
<feature type="compositionally biased region" description="Low complexity" evidence="1">
    <location>
        <begin position="259"/>
        <end position="279"/>
    </location>
</feature>
<keyword evidence="3" id="KW-1185">Reference proteome</keyword>
<dbReference type="AlphaFoldDB" id="A0A3N4KF51"/>
<evidence type="ECO:0000313" key="3">
    <source>
        <dbReference type="Proteomes" id="UP000277580"/>
    </source>
</evidence>
<feature type="compositionally biased region" description="Low complexity" evidence="1">
    <location>
        <begin position="229"/>
        <end position="250"/>
    </location>
</feature>
<evidence type="ECO:0000313" key="2">
    <source>
        <dbReference type="EMBL" id="RPB09186.1"/>
    </source>
</evidence>
<dbReference type="InParanoid" id="A0A3N4KF51"/>
<sequence>MPLTGTIKILLLKFHLDQVCFLFRLSPSLPPFLSYLSYHHPSPTTIRLLLPSLPTSYISLSQNLFISRLLHRYHHRMDNLLFLHPFLRRFIEFYTIEGILTLAVYTYILSETDTPVLSQIALVIPSIRTKQPRSIVELTRFCELLVLFVQSHRKVFESSVLSRVLFEVENSAQQLMHLRPVFKSIWWYFKAPARLLNWPKFIKSVLCWFIPAGLFDLFTSTVITLPTSFSGRPGTSPSRRPSPDRGSGPTQTFSRTQTPGRSLPRLVPSSSGPVPSSSRRPARVVLIIARTPSPVNSPAPTPPPSPPQSPSPSPIPPSRRTLRGNFQRPTIIGGPPGSPIHYPGFEGDFIPNGDNYYPQGFEASFTFRNGSWSED</sequence>
<accession>A0A3N4KF51</accession>
<feature type="compositionally biased region" description="Pro residues" evidence="1">
    <location>
        <begin position="295"/>
        <end position="317"/>
    </location>
</feature>
<organism evidence="2 3">
    <name type="scientific">Morchella conica CCBAS932</name>
    <dbReference type="NCBI Taxonomy" id="1392247"/>
    <lineage>
        <taxon>Eukaryota</taxon>
        <taxon>Fungi</taxon>
        <taxon>Dikarya</taxon>
        <taxon>Ascomycota</taxon>
        <taxon>Pezizomycotina</taxon>
        <taxon>Pezizomycetes</taxon>
        <taxon>Pezizales</taxon>
        <taxon>Morchellaceae</taxon>
        <taxon>Morchella</taxon>
    </lineage>
</organism>
<gene>
    <name evidence="2" type="ORF">P167DRAFT_548263</name>
</gene>
<reference evidence="2 3" key="1">
    <citation type="journal article" date="2018" name="Nat. Ecol. Evol.">
        <title>Pezizomycetes genomes reveal the molecular basis of ectomycorrhizal truffle lifestyle.</title>
        <authorList>
            <person name="Murat C."/>
            <person name="Payen T."/>
            <person name="Noel B."/>
            <person name="Kuo A."/>
            <person name="Morin E."/>
            <person name="Chen J."/>
            <person name="Kohler A."/>
            <person name="Krizsan K."/>
            <person name="Balestrini R."/>
            <person name="Da Silva C."/>
            <person name="Montanini B."/>
            <person name="Hainaut M."/>
            <person name="Levati E."/>
            <person name="Barry K.W."/>
            <person name="Belfiori B."/>
            <person name="Cichocki N."/>
            <person name="Clum A."/>
            <person name="Dockter R.B."/>
            <person name="Fauchery L."/>
            <person name="Guy J."/>
            <person name="Iotti M."/>
            <person name="Le Tacon F."/>
            <person name="Lindquist E.A."/>
            <person name="Lipzen A."/>
            <person name="Malagnac F."/>
            <person name="Mello A."/>
            <person name="Molinier V."/>
            <person name="Miyauchi S."/>
            <person name="Poulain J."/>
            <person name="Riccioni C."/>
            <person name="Rubini A."/>
            <person name="Sitrit Y."/>
            <person name="Splivallo R."/>
            <person name="Traeger S."/>
            <person name="Wang M."/>
            <person name="Zifcakova L."/>
            <person name="Wipf D."/>
            <person name="Zambonelli A."/>
            <person name="Paolocci F."/>
            <person name="Nowrousian M."/>
            <person name="Ottonello S."/>
            <person name="Baldrian P."/>
            <person name="Spatafora J.W."/>
            <person name="Henrissat B."/>
            <person name="Nagy L.G."/>
            <person name="Aury J.M."/>
            <person name="Wincker P."/>
            <person name="Grigoriev I.V."/>
            <person name="Bonfante P."/>
            <person name="Martin F.M."/>
        </authorList>
    </citation>
    <scope>NUCLEOTIDE SEQUENCE [LARGE SCALE GENOMIC DNA]</scope>
    <source>
        <strain evidence="2 3">CCBAS932</strain>
    </source>
</reference>
<feature type="compositionally biased region" description="Low complexity" evidence="1">
    <location>
        <begin position="329"/>
        <end position="344"/>
    </location>
</feature>
<evidence type="ECO:0000256" key="1">
    <source>
        <dbReference type="SAM" id="MobiDB-lite"/>
    </source>
</evidence>
<name>A0A3N4KF51_9PEZI</name>
<dbReference type="EMBL" id="ML119154">
    <property type="protein sequence ID" value="RPB09186.1"/>
    <property type="molecule type" value="Genomic_DNA"/>
</dbReference>